<sequence length="258" mass="28602">MADKTMQHYVGTKIVRMQPMSRQQYNDFRGWQLPSDENGADEGYLVEYLDGGKPNTPHFAGYISWSPKEQAEKAYLPLGDLSFIPDWQQRVVAEKAQLDDRLAKLTHFLDKGQFQAIAQALPYEDLLILEYQKRLMTELAVVLQKRIKRFSIGFGARDNTPHPAPDKGGFAVIGRPSGFASASDISQPEHQCCGKCSTADRPAAQPERQSDSVTDNPLLNPIHSLNPVSPVYESPSSYNWRTDSSSSDSSSGGSSSCD</sequence>
<gene>
    <name evidence="2" type="ORF">LX59_03027</name>
</gene>
<comment type="caution">
    <text evidence="2">The sequence shown here is derived from an EMBL/GenBank/DDBJ whole genome shotgun (WGS) entry which is preliminary data.</text>
</comment>
<dbReference type="AlphaFoldDB" id="A0A562HZP4"/>
<dbReference type="InterPro" id="IPR054052">
    <property type="entry name" value="Y16Q-like"/>
</dbReference>
<dbReference type="EMBL" id="VLKG01000017">
    <property type="protein sequence ID" value="TWH63863.1"/>
    <property type="molecule type" value="Genomic_DNA"/>
</dbReference>
<feature type="compositionally biased region" description="Low complexity" evidence="1">
    <location>
        <begin position="227"/>
        <end position="258"/>
    </location>
</feature>
<evidence type="ECO:0000256" key="1">
    <source>
        <dbReference type="SAM" id="MobiDB-lite"/>
    </source>
</evidence>
<dbReference type="Pfam" id="PF21825">
    <property type="entry name" value="crAss001_48"/>
    <property type="match status" value="1"/>
</dbReference>
<proteinExistence type="predicted"/>
<name>A0A562HZP4_9GAMM</name>
<organism evidence="2 3">
    <name type="scientific">Azomonas agilis</name>
    <dbReference type="NCBI Taxonomy" id="116849"/>
    <lineage>
        <taxon>Bacteria</taxon>
        <taxon>Pseudomonadati</taxon>
        <taxon>Pseudomonadota</taxon>
        <taxon>Gammaproteobacteria</taxon>
        <taxon>Pseudomonadales</taxon>
        <taxon>Pseudomonadaceae</taxon>
        <taxon>Azomonas</taxon>
    </lineage>
</organism>
<accession>A0A562HZP4</accession>
<evidence type="ECO:0000313" key="2">
    <source>
        <dbReference type="EMBL" id="TWH63863.1"/>
    </source>
</evidence>
<keyword evidence="3" id="KW-1185">Reference proteome</keyword>
<evidence type="ECO:0000313" key="3">
    <source>
        <dbReference type="Proteomes" id="UP000319627"/>
    </source>
</evidence>
<reference evidence="2 3" key="1">
    <citation type="submission" date="2019-07" db="EMBL/GenBank/DDBJ databases">
        <title>Genomic Encyclopedia of Type Strains, Phase I: the one thousand microbial genomes (KMG-I) project.</title>
        <authorList>
            <person name="Kyrpides N."/>
        </authorList>
    </citation>
    <scope>NUCLEOTIDE SEQUENCE [LARGE SCALE GENOMIC DNA]</scope>
    <source>
        <strain evidence="2 3">DSM 375</strain>
    </source>
</reference>
<dbReference type="Proteomes" id="UP000319627">
    <property type="component" value="Unassembled WGS sequence"/>
</dbReference>
<feature type="region of interest" description="Disordered" evidence="1">
    <location>
        <begin position="180"/>
        <end position="258"/>
    </location>
</feature>
<protein>
    <submittedName>
        <fullName evidence="2">Uncharacterized protein</fullName>
    </submittedName>
</protein>